<dbReference type="STRING" id="578455.G2QZZ1"/>
<organism evidence="2 3">
    <name type="scientific">Thermothielavioides terrestris (strain ATCC 38088 / NRRL 8126)</name>
    <name type="common">Thielavia terrestris</name>
    <dbReference type="NCBI Taxonomy" id="578455"/>
    <lineage>
        <taxon>Eukaryota</taxon>
        <taxon>Fungi</taxon>
        <taxon>Dikarya</taxon>
        <taxon>Ascomycota</taxon>
        <taxon>Pezizomycotina</taxon>
        <taxon>Sordariomycetes</taxon>
        <taxon>Sordariomycetidae</taxon>
        <taxon>Sordariales</taxon>
        <taxon>Chaetomiaceae</taxon>
        <taxon>Thermothielavioides</taxon>
        <taxon>Thermothielavioides terrestris</taxon>
    </lineage>
</organism>
<reference evidence="2 3" key="1">
    <citation type="journal article" date="2011" name="Nat. Biotechnol.">
        <title>Comparative genomic analysis of the thermophilic biomass-degrading fungi Myceliophthora thermophila and Thielavia terrestris.</title>
        <authorList>
            <person name="Berka R.M."/>
            <person name="Grigoriev I.V."/>
            <person name="Otillar R."/>
            <person name="Salamov A."/>
            <person name="Grimwood J."/>
            <person name="Reid I."/>
            <person name="Ishmael N."/>
            <person name="John T."/>
            <person name="Darmond C."/>
            <person name="Moisan M.-C."/>
            <person name="Henrissat B."/>
            <person name="Coutinho P.M."/>
            <person name="Lombard V."/>
            <person name="Natvig D.O."/>
            <person name="Lindquist E."/>
            <person name="Schmutz J."/>
            <person name="Lucas S."/>
            <person name="Harris P."/>
            <person name="Powlowski J."/>
            <person name="Bellemare A."/>
            <person name="Taylor D."/>
            <person name="Butler G."/>
            <person name="de Vries R.P."/>
            <person name="Allijn I.E."/>
            <person name="van den Brink J."/>
            <person name="Ushinsky S."/>
            <person name="Storms R."/>
            <person name="Powell A.J."/>
            <person name="Paulsen I.T."/>
            <person name="Elbourne L.D.H."/>
            <person name="Baker S.E."/>
            <person name="Magnuson J."/>
            <person name="LaBoissiere S."/>
            <person name="Clutterbuck A.J."/>
            <person name="Martinez D."/>
            <person name="Wogulis M."/>
            <person name="de Leon A.L."/>
            <person name="Rey M.W."/>
            <person name="Tsang A."/>
        </authorList>
    </citation>
    <scope>NUCLEOTIDE SEQUENCE [LARGE SCALE GENOMIC DNA]</scope>
    <source>
        <strain evidence="3">ATCC 38088 / NRRL 8126</strain>
    </source>
</reference>
<protein>
    <submittedName>
        <fullName evidence="2">Uncharacterized protein</fullName>
    </submittedName>
</protein>
<sequence length="91" mass="9878">MPSNPFDSEVSRRDKPRAPSENEGTTLPTRALISMGGQVGSNPHPLNNFVPTTVTNNVFRGNIGFSIVINRWVDGLMVGRPSSYSVPPPEN</sequence>
<feature type="compositionally biased region" description="Basic and acidic residues" evidence="1">
    <location>
        <begin position="9"/>
        <end position="20"/>
    </location>
</feature>
<evidence type="ECO:0000313" key="2">
    <source>
        <dbReference type="EMBL" id="AEO65562.1"/>
    </source>
</evidence>
<evidence type="ECO:0000256" key="1">
    <source>
        <dbReference type="SAM" id="MobiDB-lite"/>
    </source>
</evidence>
<dbReference type="EMBL" id="CP003010">
    <property type="protein sequence ID" value="AEO65562.1"/>
    <property type="molecule type" value="Genomic_DNA"/>
</dbReference>
<dbReference type="RefSeq" id="XP_003651898.1">
    <property type="nucleotide sequence ID" value="XM_003651850.1"/>
</dbReference>
<gene>
    <name evidence="2" type="ORF">THITE_2112661</name>
</gene>
<keyword evidence="3" id="KW-1185">Reference proteome</keyword>
<name>G2QZZ1_THETT</name>
<evidence type="ECO:0000313" key="3">
    <source>
        <dbReference type="Proteomes" id="UP000008181"/>
    </source>
</evidence>
<dbReference type="OrthoDB" id="2587928at2759"/>
<dbReference type="GeneID" id="11518116"/>
<proteinExistence type="predicted"/>
<dbReference type="HOGENOM" id="CLU_2428607_0_0_1"/>
<dbReference type="AlphaFoldDB" id="G2QZZ1"/>
<dbReference type="KEGG" id="ttt:THITE_2112661"/>
<feature type="region of interest" description="Disordered" evidence="1">
    <location>
        <begin position="1"/>
        <end position="27"/>
    </location>
</feature>
<dbReference type="Proteomes" id="UP000008181">
    <property type="component" value="Chromosome 2"/>
</dbReference>
<dbReference type="eggNOG" id="ENOG502RXM4">
    <property type="taxonomic scope" value="Eukaryota"/>
</dbReference>
<accession>G2QZZ1</accession>